<reference evidence="1 2" key="1">
    <citation type="journal article" date="2018" name="Nat. Biotechnol.">
        <title>A standardized bacterial taxonomy based on genome phylogeny substantially revises the tree of life.</title>
        <authorList>
            <person name="Parks D.H."/>
            <person name="Chuvochina M."/>
            <person name="Waite D.W."/>
            <person name="Rinke C."/>
            <person name="Skarshewski A."/>
            <person name="Chaumeil P.A."/>
            <person name="Hugenholtz P."/>
        </authorList>
    </citation>
    <scope>NUCLEOTIDE SEQUENCE [LARGE SCALE GENOMIC DNA]</scope>
    <source>
        <strain evidence="1">UBA9881</strain>
    </source>
</reference>
<dbReference type="EMBL" id="DPOP01000138">
    <property type="protein sequence ID" value="HCW68941.1"/>
    <property type="molecule type" value="Genomic_DNA"/>
</dbReference>
<accession>A0A3D5NBZ6</accession>
<sequence>MKNMRKGFDRLIGGVVILVLFAFGMVSTVSAETFRMAVPKGSEDNFAFQIGAIRLAIANAPGEHQLEVLSVERLTQTRGLTMLRSGEINVIFAGYNPDFSEEFLQVDFPITRGLQGYRLFVIRADTQASLMRVKSLEDLKGFCIGSGQGWLDTAILKDAGLCVTEAPQNNLISMLENDRFDMMHLAVHEALKRDRVQQLKRAGLRVEETLLLRYQYDFFTYVGKNDKIRHSLLEQGFQNAFFSGAFNEYFRSDPSIAAAMDYIRQSDRRVIDLDNPGIGPKNDQTAEQYWLTE</sequence>
<proteinExistence type="predicted"/>
<evidence type="ECO:0000313" key="1">
    <source>
        <dbReference type="EMBL" id="HCW68941.1"/>
    </source>
</evidence>
<name>A0A3D5NBZ6_9PROT</name>
<comment type="caution">
    <text evidence="1">The sequence shown here is derived from an EMBL/GenBank/DDBJ whole genome shotgun (WGS) entry which is preliminary data.</text>
</comment>
<gene>
    <name evidence="1" type="ORF">DHR80_17425</name>
</gene>
<evidence type="ECO:0000313" key="2">
    <source>
        <dbReference type="Proteomes" id="UP000264179"/>
    </source>
</evidence>
<evidence type="ECO:0008006" key="3">
    <source>
        <dbReference type="Google" id="ProtNLM"/>
    </source>
</evidence>
<dbReference type="Proteomes" id="UP000264179">
    <property type="component" value="Unassembled WGS sequence"/>
</dbReference>
<protein>
    <recommendedName>
        <fullName evidence="3">Solute-binding protein family 3/N-terminal domain-containing protein</fullName>
    </recommendedName>
</protein>
<dbReference type="SUPFAM" id="SSF53850">
    <property type="entry name" value="Periplasmic binding protein-like II"/>
    <property type="match status" value="1"/>
</dbReference>
<dbReference type="AlphaFoldDB" id="A0A3D5NBZ6"/>
<organism evidence="1 2">
    <name type="scientific">Thalassospira lucentensis</name>
    <dbReference type="NCBI Taxonomy" id="168935"/>
    <lineage>
        <taxon>Bacteria</taxon>
        <taxon>Pseudomonadati</taxon>
        <taxon>Pseudomonadota</taxon>
        <taxon>Alphaproteobacteria</taxon>
        <taxon>Rhodospirillales</taxon>
        <taxon>Thalassospiraceae</taxon>
        <taxon>Thalassospira</taxon>
    </lineage>
</organism>